<dbReference type="Gene3D" id="1.25.10.10">
    <property type="entry name" value="Leucine-rich Repeat Variant"/>
    <property type="match status" value="2"/>
</dbReference>
<reference evidence="6 7" key="1">
    <citation type="submission" date="2014-04" db="EMBL/GenBank/DDBJ databases">
        <authorList>
            <consortium name="DOE Joint Genome Institute"/>
            <person name="Kuo A."/>
            <person name="Zuccaro A."/>
            <person name="Kohler A."/>
            <person name="Nagy L.G."/>
            <person name="Floudas D."/>
            <person name="Copeland A."/>
            <person name="Barry K.W."/>
            <person name="Cichocki N."/>
            <person name="Veneault-Fourrey C."/>
            <person name="LaButti K."/>
            <person name="Lindquist E.A."/>
            <person name="Lipzen A."/>
            <person name="Lundell T."/>
            <person name="Morin E."/>
            <person name="Murat C."/>
            <person name="Sun H."/>
            <person name="Tunlid A."/>
            <person name="Henrissat B."/>
            <person name="Grigoriev I.V."/>
            <person name="Hibbett D.S."/>
            <person name="Martin F."/>
            <person name="Nordberg H.P."/>
            <person name="Cantor M.N."/>
            <person name="Hua S.X."/>
        </authorList>
    </citation>
    <scope>NUCLEOTIDE SEQUENCE [LARGE SCALE GENOMIC DNA]</scope>
    <source>
        <strain evidence="6 7">MAFF 305830</strain>
    </source>
</reference>
<feature type="repeat" description="HEAT" evidence="2">
    <location>
        <begin position="780"/>
        <end position="817"/>
    </location>
</feature>
<dbReference type="PROSITE" id="PS50176">
    <property type="entry name" value="ARM_REPEAT"/>
    <property type="match status" value="1"/>
</dbReference>
<keyword evidence="4" id="KW-1133">Transmembrane helix</keyword>
<name>A0A0C3AMR0_SERVB</name>
<keyword evidence="4" id="KW-0472">Membrane</keyword>
<evidence type="ECO:0000256" key="4">
    <source>
        <dbReference type="SAM" id="Phobius"/>
    </source>
</evidence>
<evidence type="ECO:0000256" key="3">
    <source>
        <dbReference type="PROSITE-ProRule" id="PRU00259"/>
    </source>
</evidence>
<dbReference type="PANTHER" id="PTHR15599">
    <property type="entry name" value="RTDR1"/>
    <property type="match status" value="1"/>
</dbReference>
<accession>A0A0C3AMR0</accession>
<dbReference type="SMART" id="SM00185">
    <property type="entry name" value="ARM"/>
    <property type="match status" value="6"/>
</dbReference>
<dbReference type="SMART" id="SM01349">
    <property type="entry name" value="TOG"/>
    <property type="match status" value="1"/>
</dbReference>
<dbReference type="InterPro" id="IPR045338">
    <property type="entry name" value="DUF6535"/>
</dbReference>
<feature type="repeat" description="HEAT" evidence="2">
    <location>
        <begin position="897"/>
        <end position="934"/>
    </location>
</feature>
<dbReference type="InterPro" id="IPR042856">
    <property type="entry name" value="RSP14"/>
</dbReference>
<sequence>MSQHSQRTKILWEKQRTGTLVLEEGAVGISPNEKATFVNKSPAVSGTAATAAMLDGFQNSSSTYRSLEPQEDNPFASHCRQDGPIWAYYLQETETEDKELTDIWNSSLDSLLVFAGLFAAILTAFLMESSKNLKEDPQEHLLKETLDTLRNTSDPSTFEPEQSSLHINGLWFTSLVLSLISALGGVLAKGWLAKYNPVTRQVHANYACERHLRANRAREWQLAPLITAIPILIQVSLFLFFAGLIIQVRDRDIRIWSTIVLLVGLVTLLYIIGTILPWFSPACPFHTPASNFFSGAGAQGQYRDGPTASQDVSGPYISWKDQLFSYLTAVSRFWEQVRQKPEKIVIQAQILSWIITNSANEKTIEEAINVVAGSKQTRELQQELIWARARDVIHKRLQSCVRIAPGLPKAFTKRHQLEPLLYALLRIEQPLAADAGSFDDLPYTSLLDEGQCLRRWDDFEPYLQALVFSLRVHTLVNCSKDDHEGNWAQTVESLNRMADTGLTPHIREVLFFAALRGFLKGHTRIRRTCELMLSKLLFNADIRRRICAPEDVINQHREKLLDPITVDQLSRKLGQLCGHEDFRSREISRQMLMRCSEYGNLEYLTLKALPELVEFLHSRDGAIRQVTASMIIKLPIHGKLSGNAWFHCSYRKGVEFFDAIRPFIPSLLWLLNHTDEDIQSESISILVKLAEYIEFRKEICPIILPLVELLTHRQRGVQSTAASALTQLANHVDFYEAIRPVIPSLASLLNQESSTAQLEAISALINLAKHAELRQSIRPSIPDLSNLLENGNWDVRSAAVSALVQLSDHIELRQTISVVVPLLVGLLKHSTWNIRHAAILILAKLAEHDDLGEVVRPVVPLLVELLKDVESDVRSAAVSALDGLTERVQLRESIRLVIPALVNLLKHPNWKVRSAAVSALVKLAEYSNLREEVRPVVLQLVDMLKHIDKEVRSTAISALGNLAGHLELRKAILLHISYVFSLLGHANWNVRSAALSALATLTEHDELRKAIPSAIPSVIDQLEHANWDTRSAAVFALVHFAEHGEFHYYIVKLPQK</sequence>
<organism evidence="6 7">
    <name type="scientific">Serendipita vermifera MAFF 305830</name>
    <dbReference type="NCBI Taxonomy" id="933852"/>
    <lineage>
        <taxon>Eukaryota</taxon>
        <taxon>Fungi</taxon>
        <taxon>Dikarya</taxon>
        <taxon>Basidiomycota</taxon>
        <taxon>Agaricomycotina</taxon>
        <taxon>Agaricomycetes</taxon>
        <taxon>Sebacinales</taxon>
        <taxon>Serendipitaceae</taxon>
        <taxon>Serendipita</taxon>
    </lineage>
</organism>
<dbReference type="InterPro" id="IPR002553">
    <property type="entry name" value="Clathrin/coatomer_adapt-like_N"/>
</dbReference>
<gene>
    <name evidence="6" type="ORF">M408DRAFT_201460</name>
</gene>
<keyword evidence="4" id="KW-0812">Transmembrane</keyword>
<feature type="domain" description="TOG" evidence="5">
    <location>
        <begin position="772"/>
        <end position="992"/>
    </location>
</feature>
<dbReference type="Proteomes" id="UP000054097">
    <property type="component" value="Unassembled WGS sequence"/>
</dbReference>
<keyword evidence="1" id="KW-0677">Repeat</keyword>
<dbReference type="InterPro" id="IPR011989">
    <property type="entry name" value="ARM-like"/>
</dbReference>
<dbReference type="InterPro" id="IPR016024">
    <property type="entry name" value="ARM-type_fold"/>
</dbReference>
<dbReference type="GO" id="GO:0030117">
    <property type="term" value="C:membrane coat"/>
    <property type="evidence" value="ECO:0007669"/>
    <property type="project" value="InterPro"/>
</dbReference>
<proteinExistence type="predicted"/>
<dbReference type="HOGENOM" id="CLU_290057_0_0_1"/>
<feature type="transmembrane region" description="Helical" evidence="4">
    <location>
        <begin position="222"/>
        <end position="246"/>
    </location>
</feature>
<reference evidence="7" key="2">
    <citation type="submission" date="2015-01" db="EMBL/GenBank/DDBJ databases">
        <title>Evolutionary Origins and Diversification of the Mycorrhizal Mutualists.</title>
        <authorList>
            <consortium name="DOE Joint Genome Institute"/>
            <consortium name="Mycorrhizal Genomics Consortium"/>
            <person name="Kohler A."/>
            <person name="Kuo A."/>
            <person name="Nagy L.G."/>
            <person name="Floudas D."/>
            <person name="Copeland A."/>
            <person name="Barry K.W."/>
            <person name="Cichocki N."/>
            <person name="Veneault-Fourrey C."/>
            <person name="LaButti K."/>
            <person name="Lindquist E.A."/>
            <person name="Lipzen A."/>
            <person name="Lundell T."/>
            <person name="Morin E."/>
            <person name="Murat C."/>
            <person name="Riley R."/>
            <person name="Ohm R."/>
            <person name="Sun H."/>
            <person name="Tunlid A."/>
            <person name="Henrissat B."/>
            <person name="Grigoriev I.V."/>
            <person name="Hibbett D.S."/>
            <person name="Martin F."/>
        </authorList>
    </citation>
    <scope>NUCLEOTIDE SEQUENCE [LARGE SCALE GENOMIC DNA]</scope>
    <source>
        <strain evidence="7">MAFF 305830</strain>
    </source>
</reference>
<dbReference type="OrthoDB" id="3219854at2759"/>
<dbReference type="AlphaFoldDB" id="A0A0C3AMR0"/>
<dbReference type="SUPFAM" id="SSF48371">
    <property type="entry name" value="ARM repeat"/>
    <property type="match status" value="2"/>
</dbReference>
<dbReference type="InterPro" id="IPR034085">
    <property type="entry name" value="TOG"/>
</dbReference>
<dbReference type="PANTHER" id="PTHR15599:SF1">
    <property type="entry name" value="RADIAL SPOKE HEAD 14 HOMOLOG"/>
    <property type="match status" value="1"/>
</dbReference>
<dbReference type="STRING" id="933852.A0A0C3AMR0"/>
<dbReference type="InterPro" id="IPR021133">
    <property type="entry name" value="HEAT_type_2"/>
</dbReference>
<dbReference type="EMBL" id="KN824310">
    <property type="protein sequence ID" value="KIM25875.1"/>
    <property type="molecule type" value="Genomic_DNA"/>
</dbReference>
<keyword evidence="7" id="KW-1185">Reference proteome</keyword>
<feature type="transmembrane region" description="Helical" evidence="4">
    <location>
        <begin position="110"/>
        <end position="127"/>
    </location>
</feature>
<protein>
    <recommendedName>
        <fullName evidence="5">TOG domain-containing protein</fullName>
    </recommendedName>
</protein>
<dbReference type="Pfam" id="PF20153">
    <property type="entry name" value="DUF6535"/>
    <property type="match status" value="1"/>
</dbReference>
<dbReference type="InterPro" id="IPR000225">
    <property type="entry name" value="Armadillo"/>
</dbReference>
<evidence type="ECO:0000256" key="2">
    <source>
        <dbReference type="PROSITE-ProRule" id="PRU00103"/>
    </source>
</evidence>
<dbReference type="GO" id="GO:0016192">
    <property type="term" value="P:vesicle-mediated transport"/>
    <property type="evidence" value="ECO:0007669"/>
    <property type="project" value="InterPro"/>
</dbReference>
<evidence type="ECO:0000313" key="6">
    <source>
        <dbReference type="EMBL" id="KIM25875.1"/>
    </source>
</evidence>
<evidence type="ECO:0000256" key="1">
    <source>
        <dbReference type="ARBA" id="ARBA00022737"/>
    </source>
</evidence>
<feature type="repeat" description="ARM" evidence="3">
    <location>
        <begin position="896"/>
        <end position="924"/>
    </location>
</feature>
<evidence type="ECO:0000313" key="7">
    <source>
        <dbReference type="Proteomes" id="UP000054097"/>
    </source>
</evidence>
<dbReference type="PROSITE" id="PS50077">
    <property type="entry name" value="HEAT_REPEAT"/>
    <property type="match status" value="3"/>
</dbReference>
<evidence type="ECO:0000259" key="5">
    <source>
        <dbReference type="SMART" id="SM01349"/>
    </source>
</evidence>
<feature type="repeat" description="HEAT" evidence="2">
    <location>
        <begin position="858"/>
        <end position="896"/>
    </location>
</feature>
<feature type="transmembrane region" description="Helical" evidence="4">
    <location>
        <begin position="258"/>
        <end position="279"/>
    </location>
</feature>
<dbReference type="GO" id="GO:0006886">
    <property type="term" value="P:intracellular protein transport"/>
    <property type="evidence" value="ECO:0007669"/>
    <property type="project" value="InterPro"/>
</dbReference>
<dbReference type="Pfam" id="PF01602">
    <property type="entry name" value="Adaptin_N"/>
    <property type="match status" value="1"/>
</dbReference>